<reference evidence="6 7" key="1">
    <citation type="submission" date="2016-01" db="EMBL/GenBank/DDBJ databases">
        <title>Highly variable Streptococcus oralis are common among viridans streptococci isolated from primates.</title>
        <authorList>
            <person name="Denapaite D."/>
            <person name="Rieger M."/>
            <person name="Koendgen S."/>
            <person name="Brueckner R."/>
            <person name="Ochigava I."/>
            <person name="Kappeler P."/>
            <person name="Maetz-Rensing K."/>
            <person name="Leendertz F."/>
            <person name="Hakenbeck R."/>
        </authorList>
    </citation>
    <scope>NUCLEOTIDE SEQUENCE [LARGE SCALE GENOMIC DNA]</scope>
    <source>
        <strain evidence="6 7">DD08</strain>
    </source>
</reference>
<evidence type="ECO:0000256" key="2">
    <source>
        <dbReference type="ARBA" id="ARBA00022475"/>
    </source>
</evidence>
<dbReference type="Pfam" id="PF13520">
    <property type="entry name" value="AA_permease_2"/>
    <property type="match status" value="1"/>
</dbReference>
<dbReference type="PANTHER" id="PTHR42770:SF18">
    <property type="entry name" value="ARGININE_AGMATINE ANTIPORTER"/>
    <property type="match status" value="1"/>
</dbReference>
<accession>A0A139MXX4</accession>
<evidence type="ECO:0000256" key="3">
    <source>
        <dbReference type="ARBA" id="ARBA00022692"/>
    </source>
</evidence>
<dbReference type="STRING" id="45634.SCRDD08_01788"/>
<dbReference type="Gene3D" id="1.20.1740.10">
    <property type="entry name" value="Amino acid/polyamine transporter I"/>
    <property type="match status" value="1"/>
</dbReference>
<dbReference type="PIRSF" id="PIRSF006060">
    <property type="entry name" value="AA_transporter"/>
    <property type="match status" value="1"/>
</dbReference>
<evidence type="ECO:0000256" key="4">
    <source>
        <dbReference type="ARBA" id="ARBA00022989"/>
    </source>
</evidence>
<dbReference type="InterPro" id="IPR002293">
    <property type="entry name" value="AA/rel_permease1"/>
</dbReference>
<dbReference type="Proteomes" id="UP000070377">
    <property type="component" value="Unassembled WGS sequence"/>
</dbReference>
<evidence type="ECO:0000256" key="1">
    <source>
        <dbReference type="ARBA" id="ARBA00004651"/>
    </source>
</evidence>
<keyword evidence="2" id="KW-1003">Cell membrane</keyword>
<gene>
    <name evidence="6" type="ORF">SCRDD08_01788</name>
</gene>
<organism evidence="6 7">
    <name type="scientific">Streptococcus cristatus</name>
    <dbReference type="NCBI Taxonomy" id="45634"/>
    <lineage>
        <taxon>Bacteria</taxon>
        <taxon>Bacillati</taxon>
        <taxon>Bacillota</taxon>
        <taxon>Bacilli</taxon>
        <taxon>Lactobacillales</taxon>
        <taxon>Streptococcaceae</taxon>
        <taxon>Streptococcus</taxon>
    </lineage>
</organism>
<dbReference type="GO" id="GO:0005886">
    <property type="term" value="C:plasma membrane"/>
    <property type="evidence" value="ECO:0007669"/>
    <property type="project" value="UniProtKB-SubCell"/>
</dbReference>
<dbReference type="EMBL" id="LQRD01000069">
    <property type="protein sequence ID" value="KXT68583.1"/>
    <property type="molecule type" value="Genomic_DNA"/>
</dbReference>
<name>A0A139MXX4_STRCR</name>
<evidence type="ECO:0000313" key="7">
    <source>
        <dbReference type="Proteomes" id="UP000070377"/>
    </source>
</evidence>
<proteinExistence type="predicted"/>
<keyword evidence="3" id="KW-0812">Transmembrane</keyword>
<dbReference type="PANTHER" id="PTHR42770">
    <property type="entry name" value="AMINO ACID TRANSPORTER-RELATED"/>
    <property type="match status" value="1"/>
</dbReference>
<keyword evidence="5" id="KW-0472">Membrane</keyword>
<protein>
    <submittedName>
        <fullName evidence="6">Putative cationic amino acid transporter protein</fullName>
    </submittedName>
</protein>
<evidence type="ECO:0000256" key="5">
    <source>
        <dbReference type="ARBA" id="ARBA00023136"/>
    </source>
</evidence>
<dbReference type="InterPro" id="IPR050367">
    <property type="entry name" value="APC_superfamily"/>
</dbReference>
<comment type="caution">
    <text evidence="6">The sequence shown here is derived from an EMBL/GenBank/DDBJ whole genome shotgun (WGS) entry which is preliminary data.</text>
</comment>
<dbReference type="RefSeq" id="WP_048764755.1">
    <property type="nucleotide sequence ID" value="NZ_CABPTQ010000005.1"/>
</dbReference>
<dbReference type="GO" id="GO:0022857">
    <property type="term" value="F:transmembrane transporter activity"/>
    <property type="evidence" value="ECO:0007669"/>
    <property type="project" value="InterPro"/>
</dbReference>
<comment type="subcellular location">
    <subcellularLocation>
        <location evidence="1">Cell membrane</location>
        <topology evidence="1">Multi-pass membrane protein</topology>
    </subcellularLocation>
</comment>
<sequence>MNATKLTAQEQERENAKFSFSGATLYGINAVIGSGIFLLPQKIYKGLGPASLAVMLGTALLVILLAVCLAETAGYFNKNGGAFQYSKAAFGDFVGFNVGFLGWAVTIIAWSAMAAGFARLFVITFKSFAPYELLLSVSLIILLSLMNISGLKTSKMFTLTATVAKLIPIVAFSLCAIFFIKGGIDKGNFTPFLQLEPGVDIMKAISSTAIYIFYGFIGFETMSIVAGEMRNPEKNVPRAILGSISIVSVLYMLIIAGTIAMLGSRILQTDASVQDAFVEMIGPAGAWIVSIGALISIAGLNIGESIMVPRYGAAIADEGLLPKKIAETNAKNAPVIAIIISGLLAIALLFTGTFEVLAALSVVFRFFQYIPTALAVLVLRKKYPDKKVVFRVPFGPVIPILAVLISLVMIWGENPMNYVYGLIGVLVASAVYYIYIVLICKNKVLEQKGE</sequence>
<dbReference type="PATRIC" id="fig|45634.12.peg.1867"/>
<evidence type="ECO:0000313" key="6">
    <source>
        <dbReference type="EMBL" id="KXT68583.1"/>
    </source>
</evidence>
<dbReference type="AlphaFoldDB" id="A0A139MXX4"/>
<keyword evidence="4" id="KW-1133">Transmembrane helix</keyword>